<dbReference type="EMBL" id="CP001686">
    <property type="protein sequence ID" value="ACV06871.1"/>
    <property type="molecule type" value="Genomic_DNA"/>
</dbReference>
<dbReference type="STRING" id="478801.Ksed_18690"/>
<keyword evidence="1" id="KW-0808">Transferase</keyword>
<proteinExistence type="predicted"/>
<name>C7NJT9_KYTSD</name>
<dbReference type="PROSITE" id="PS00101">
    <property type="entry name" value="HEXAPEP_TRANSFERASES"/>
    <property type="match status" value="1"/>
</dbReference>
<dbReference type="AlphaFoldDB" id="C7NJT9"/>
<evidence type="ECO:0000313" key="3">
    <source>
        <dbReference type="EMBL" id="ACV06871.1"/>
    </source>
</evidence>
<gene>
    <name evidence="3" type="ordered locus">Ksed_18690</name>
</gene>
<dbReference type="InterPro" id="IPR001451">
    <property type="entry name" value="Hexapep"/>
</dbReference>
<evidence type="ECO:0000256" key="2">
    <source>
        <dbReference type="ARBA" id="ARBA00022737"/>
    </source>
</evidence>
<dbReference type="Pfam" id="PF00132">
    <property type="entry name" value="Hexapep"/>
    <property type="match status" value="1"/>
</dbReference>
<sequence length="212" mass="21629">MVSLKSLARRSAWVVPEAAAEFPARGGGWLVGILQPHHAQGVEGLVRGAFWGRRVGARGLSVGRNCILDGANLHIGRDVRIHAGAQIITGRTGHVTIGAHSHVARQTVISGLGGVTLGEHCAIGPAVTIFSSTTDLAGRPLGTVPAKRKPVVIGNEVYVGAGARISPGVTIGDGAVIGAGAVVVSDVPAWHIAKGVPARSTPRTDVTLPEGM</sequence>
<dbReference type="CDD" id="cd04647">
    <property type="entry name" value="LbH_MAT_like"/>
    <property type="match status" value="1"/>
</dbReference>
<keyword evidence="2" id="KW-0677">Repeat</keyword>
<evidence type="ECO:0000313" key="4">
    <source>
        <dbReference type="Proteomes" id="UP000006666"/>
    </source>
</evidence>
<dbReference type="SUPFAM" id="SSF51161">
    <property type="entry name" value="Trimeric LpxA-like enzymes"/>
    <property type="match status" value="1"/>
</dbReference>
<evidence type="ECO:0000256" key="1">
    <source>
        <dbReference type="ARBA" id="ARBA00022679"/>
    </source>
</evidence>
<dbReference type="PANTHER" id="PTHR23416">
    <property type="entry name" value="SIALIC ACID SYNTHASE-RELATED"/>
    <property type="match status" value="1"/>
</dbReference>
<dbReference type="InterPro" id="IPR051159">
    <property type="entry name" value="Hexapeptide_acetyltransf"/>
</dbReference>
<dbReference type="Gene3D" id="2.160.10.10">
    <property type="entry name" value="Hexapeptide repeat proteins"/>
    <property type="match status" value="1"/>
</dbReference>
<reference evidence="3 4" key="1">
    <citation type="journal article" date="2009" name="Stand. Genomic Sci.">
        <title>Complete genome sequence of Kytococcus sedentarius type strain (541).</title>
        <authorList>
            <person name="Sims D."/>
            <person name="Brettin T."/>
            <person name="Detter J.C."/>
            <person name="Han C."/>
            <person name="Lapidus A."/>
            <person name="Copeland A."/>
            <person name="Glavina Del Rio T."/>
            <person name="Nolan M."/>
            <person name="Chen F."/>
            <person name="Lucas S."/>
            <person name="Tice H."/>
            <person name="Cheng J.F."/>
            <person name="Bruce D."/>
            <person name="Goodwin L."/>
            <person name="Pitluck S."/>
            <person name="Ovchinnikova G."/>
            <person name="Pati A."/>
            <person name="Ivanova N."/>
            <person name="Mavrommatis K."/>
            <person name="Chen A."/>
            <person name="Palaniappan K."/>
            <person name="D'haeseleer P."/>
            <person name="Chain P."/>
            <person name="Bristow J."/>
            <person name="Eisen J.A."/>
            <person name="Markowitz V."/>
            <person name="Hugenholtz P."/>
            <person name="Schneider S."/>
            <person name="Goker M."/>
            <person name="Pukall R."/>
            <person name="Kyrpides N.C."/>
            <person name="Klenk H.P."/>
        </authorList>
    </citation>
    <scope>NUCLEOTIDE SEQUENCE [LARGE SCALE GENOMIC DNA]</scope>
    <source>
        <strain evidence="4">ATCC 14392 / DSM 20547 / JCM 11482 / CCUG 33030 / NBRC 15357 / NCTC 11040 / CCM 314 / 541</strain>
    </source>
</reference>
<dbReference type="eggNOG" id="COG0110">
    <property type="taxonomic scope" value="Bacteria"/>
</dbReference>
<dbReference type="InterPro" id="IPR018357">
    <property type="entry name" value="Hexapep_transf_CS"/>
</dbReference>
<dbReference type="GO" id="GO:0016740">
    <property type="term" value="F:transferase activity"/>
    <property type="evidence" value="ECO:0007669"/>
    <property type="project" value="UniProtKB-KW"/>
</dbReference>
<dbReference type="RefSeq" id="WP_015779811.1">
    <property type="nucleotide sequence ID" value="NC_013169.1"/>
</dbReference>
<organism evidence="3 4">
    <name type="scientific">Kytococcus sedentarius (strain ATCC 14392 / DSM 20547 / JCM 11482 / CCUG 33030 / NBRC 15357 / NCTC 11040 / CCM 314 / 541)</name>
    <name type="common">Micrococcus sedentarius</name>
    <dbReference type="NCBI Taxonomy" id="478801"/>
    <lineage>
        <taxon>Bacteria</taxon>
        <taxon>Bacillati</taxon>
        <taxon>Actinomycetota</taxon>
        <taxon>Actinomycetes</taxon>
        <taxon>Micrococcales</taxon>
        <taxon>Kytococcaceae</taxon>
        <taxon>Kytococcus</taxon>
    </lineage>
</organism>
<dbReference type="KEGG" id="kse:Ksed_18690"/>
<dbReference type="InterPro" id="IPR011004">
    <property type="entry name" value="Trimer_LpxA-like_sf"/>
</dbReference>
<dbReference type="Proteomes" id="UP000006666">
    <property type="component" value="Chromosome"/>
</dbReference>
<protein>
    <submittedName>
        <fullName evidence="3">Acetyltransferase (Isoleucine patch superfamily)</fullName>
    </submittedName>
</protein>
<accession>C7NJT9</accession>
<keyword evidence="4" id="KW-1185">Reference proteome</keyword>
<dbReference type="HOGENOM" id="CLU_1298442_0_0_11"/>